<feature type="compositionally biased region" description="Basic and acidic residues" evidence="1">
    <location>
        <begin position="1922"/>
        <end position="1931"/>
    </location>
</feature>
<dbReference type="Proteomes" id="UP000028828">
    <property type="component" value="Unassembled WGS sequence"/>
</dbReference>
<proteinExistence type="predicted"/>
<feature type="compositionally biased region" description="Low complexity" evidence="1">
    <location>
        <begin position="1071"/>
        <end position="1084"/>
    </location>
</feature>
<feature type="compositionally biased region" description="Polar residues" evidence="1">
    <location>
        <begin position="1434"/>
        <end position="1443"/>
    </location>
</feature>
<feature type="region of interest" description="Disordered" evidence="1">
    <location>
        <begin position="2086"/>
        <end position="2108"/>
    </location>
</feature>
<organism evidence="2 3">
    <name type="scientific">Toxoplasma gondii p89</name>
    <dbReference type="NCBI Taxonomy" id="943119"/>
    <lineage>
        <taxon>Eukaryota</taxon>
        <taxon>Sar</taxon>
        <taxon>Alveolata</taxon>
        <taxon>Apicomplexa</taxon>
        <taxon>Conoidasida</taxon>
        <taxon>Coccidia</taxon>
        <taxon>Eucoccidiorida</taxon>
        <taxon>Eimeriorina</taxon>
        <taxon>Sarcocystidae</taxon>
        <taxon>Toxoplasma</taxon>
    </lineage>
</organism>
<evidence type="ECO:0000313" key="3">
    <source>
        <dbReference type="Proteomes" id="UP000028828"/>
    </source>
</evidence>
<feature type="compositionally biased region" description="Basic and acidic residues" evidence="1">
    <location>
        <begin position="1938"/>
        <end position="1947"/>
    </location>
</feature>
<feature type="compositionally biased region" description="Low complexity" evidence="1">
    <location>
        <begin position="301"/>
        <end position="313"/>
    </location>
</feature>
<comment type="caution">
    <text evidence="2">The sequence shown here is derived from an EMBL/GenBank/DDBJ whole genome shotgun (WGS) entry which is preliminary data.</text>
</comment>
<feature type="region of interest" description="Disordered" evidence="1">
    <location>
        <begin position="1916"/>
        <end position="1947"/>
    </location>
</feature>
<gene>
    <name evidence="2" type="ORF">TGP89_282040</name>
</gene>
<evidence type="ECO:0000256" key="1">
    <source>
        <dbReference type="SAM" id="MobiDB-lite"/>
    </source>
</evidence>
<feature type="region of interest" description="Disordered" evidence="1">
    <location>
        <begin position="1068"/>
        <end position="1131"/>
    </location>
</feature>
<evidence type="ECO:0000313" key="2">
    <source>
        <dbReference type="EMBL" id="KFG28599.1"/>
    </source>
</evidence>
<feature type="region of interest" description="Disordered" evidence="1">
    <location>
        <begin position="809"/>
        <end position="830"/>
    </location>
</feature>
<reference evidence="2 3" key="1">
    <citation type="submission" date="2014-03" db="EMBL/GenBank/DDBJ databases">
        <authorList>
            <person name="Sibley D."/>
            <person name="Venepally P."/>
            <person name="Karamycheva S."/>
            <person name="Hadjithomas M."/>
            <person name="Khan A."/>
            <person name="Brunk B."/>
            <person name="Roos D."/>
            <person name="Caler E."/>
            <person name="Lorenzi H."/>
        </authorList>
    </citation>
    <scope>NUCLEOTIDE SEQUENCE [LARGE SCALE GENOMIC DNA]</scope>
    <source>
        <strain evidence="3">p89</strain>
    </source>
</reference>
<sequence>MARPVVVSFPSGCLGPQSGTRSFPNRSCAGSAVGGLLPDTHKCCSLCEFLLGESVRSRLQDSSSPPFQSSHVSVPSSAASHLSNRIKIFVKRRSSASPDAVTAGHIARTSPRECTDFSTSSVPSRPLLPGGHTLWRPTVNHLQTCGAFPASTPFSLSSCSKRPFEAPSGVFWPQRLTEHPAATHFALQKLAFSPVGGLQIRTKCDVAALPPWKRWLPKRRARLGHLSATEGGDGVHGSAGSAAPAADIRGVLLLANASLVQRIQSLQRSGQLHLRRLPAEVQKQLQARSQPAGSSVDGETAGSRAHGAASGARPRQRLNHESGDVLGGRKPPNIKTKTTERRHSQQHTERHVSPGDAVSHSQAPSDVAPAASTPSPSPFFVVLRLDSRTGATGETTPSPTLLPNFRALLQAARVPASPSSPSVSPVSLASAGAALVAGHLTEYLTEVVPFLPDLAATSRSSVRDEDEGVFAAAVLRALLIQASAFLAHPPTSFQALSVLMAFSALSPSLPFECQQMPHQLEEERRQKQLRKLQPLLAHPAAKRLFEQLLRICSGDAPHSTDGRELGPPDGEASAATGVEERDGNKEENTKHFTLLQPNTGAHRPVHTLSAPSGAAMFSVAPEVLRLPPIDESAVLPLLEAYWRLGLQQPDILALLLNCVALEHFWIDERQLVRLCSFLAFYERPSLDAAVALAPVHQQYGRTPGVPCASEARAKQAERDVSSAATLQGANAVCSSVDESLVRGHLAAAVFRVFDLAGARLAERFEFFTDDDVGDICRALVRMKRNHDRLREQHARQALDEGRALRLHGNAEDRGQIEHDRATRRDRRDEEFKHRKKNCSLAHLEDRQRLPHLEPFTAYFNVWQRPLGVALQRHLPLTLHDFRYWNLIDVGEMIAEFQTDRKDFFGSGGLCCPRSNAALTVSSRWGDLPDLAGKFGYVPTAYAEGVLEPRGDTEGEDLAQRIASEVWKFSIMMRFGYTGKALMVLHKLDVGDPRTQRSLLRHVTKLFGFSWAGNFFAELTVAAATAAYKARIPVERQKKGVHVAGWRLYNNFALYLLRPIGVADTPFDGSHASSAAAPGSEEPSGTLTEAQEEAGEDGEADKFSVEDEAEAQDSAGSSVVTTSPSASRPVVVSRKKQRLRRLIDTVSSPLLCCEIATAFARLGVPQASLLHAIVDRAEAEGRGWMHLQHLISLARDMQEVSVHSERLLAMLLDAERQKAELPNCSPAALALLPLLLGRIRGCRPVHMPTLLRLHQLLLDETNPLATMREFFSDKDVEWHKTLQTAAKYIAANGREDRLNEKRLEEAGAEESETAQEASPSPPTDTGSAVEAGDSLSSSTRYSFLTARSPPSIVSTSFVSAVSPFPVCFSGDSKTVFVQGEKEGTAAATADAAREARWRNSVEALMADPALTCSVRGEAADDKASGDAGNYEGTLLPTTQPEICNSTDMSLDARTARTDIRESAEQQDRWNRLCTDDSIESSAPLFKTTPRHESSSGSQKDQADSATSASRQPKDSGGTQDSRLPDEKGNRSQTPSVRRLALFSVDDLVVLLRGLELSRCCSKPLTNQVLRILERRKSEVTAGHLPGLLSGLATVSGGGAYPLMATGCPESVWLDAETGQRSKYDTGRNHKAASATNILEELIDTHIGALSDEEVPACIWAAYALGIPAVRPSLRSELDEHRLSIGSANEHLADAECRAQPGALVKLIRRFLGASLNVSAPLMHLLQVVGVCFRLDALRNPHLQQPEELGRFADLVEGSPIILPGGNVGGASSPASFSVRSLVARSALASDAHREGDGLRTGEQAHATGLAGATGGWREQGNRTRDSDEAIATSPSEATRLRDLATRKAVAAALENKGLVCAHDLPAFPFTVDLAFNRPVVRSQASIAGDDQSFEKGERDTSGGASGLTLATVDCQVHTQPRGTRADEEKDRTIASLARSPDRDEEGREVEALPPFIESCSRSTLAPPKPVWSHTWQVPDEGFRAPHAAAGEDEHVYIWSAIQGSSKIRSPSSQESTLGTETGNVSPVAIFVVGSYRSLCLSDLSLLQTRQAERKVRPAHDGSHTMPCKGEDAFALQWELDLTNQMTKRDAPLPETGEGLGSREQTPMETEGNAMRTDLNKHGVTIVSKSALEHSSGWRLGPYEQLRDRVLKDLGWQVFYVFAR</sequence>
<feature type="region of interest" description="Disordered" evidence="1">
    <location>
        <begin position="556"/>
        <end position="588"/>
    </location>
</feature>
<feature type="compositionally biased region" description="Basic and acidic residues" evidence="1">
    <location>
        <begin position="337"/>
        <end position="353"/>
    </location>
</feature>
<feature type="region of interest" description="Disordered" evidence="1">
    <location>
        <begin position="283"/>
        <end position="374"/>
    </location>
</feature>
<feature type="compositionally biased region" description="Polar residues" evidence="1">
    <location>
        <begin position="283"/>
        <end position="293"/>
    </location>
</feature>
<feature type="compositionally biased region" description="Basic and acidic residues" evidence="1">
    <location>
        <begin position="578"/>
        <end position="588"/>
    </location>
</feature>
<protein>
    <submittedName>
        <fullName evidence="2">Uncharacterized protein</fullName>
    </submittedName>
</protein>
<dbReference type="EMBL" id="AEYI02002332">
    <property type="protein sequence ID" value="KFG28599.1"/>
    <property type="molecule type" value="Genomic_DNA"/>
</dbReference>
<feature type="region of interest" description="Disordered" evidence="1">
    <location>
        <begin position="1479"/>
        <end position="1533"/>
    </location>
</feature>
<feature type="compositionally biased region" description="Polar residues" evidence="1">
    <location>
        <begin position="1313"/>
        <end position="1325"/>
    </location>
</feature>
<dbReference type="OrthoDB" id="366026at2759"/>
<feature type="compositionally biased region" description="Low complexity" evidence="1">
    <location>
        <begin position="363"/>
        <end position="374"/>
    </location>
</feature>
<dbReference type="VEuPathDB" id="ToxoDB:TGP89_282040"/>
<name>A0A086J8Y1_TOXGO</name>
<feature type="compositionally biased region" description="Acidic residues" evidence="1">
    <location>
        <begin position="1089"/>
        <end position="1098"/>
    </location>
</feature>
<feature type="region of interest" description="Disordered" evidence="1">
    <location>
        <begin position="1416"/>
        <end position="1443"/>
    </location>
</feature>
<feature type="compositionally biased region" description="Low complexity" evidence="1">
    <location>
        <begin position="1113"/>
        <end position="1131"/>
    </location>
</feature>
<feature type="region of interest" description="Disordered" evidence="1">
    <location>
        <begin position="1791"/>
        <end position="1835"/>
    </location>
</feature>
<feature type="compositionally biased region" description="Polar residues" evidence="1">
    <location>
        <begin position="1493"/>
        <end position="1520"/>
    </location>
</feature>
<accession>A0A086J8Y1</accession>
<feature type="region of interest" description="Disordered" evidence="1">
    <location>
        <begin position="1303"/>
        <end position="1332"/>
    </location>
</feature>